<dbReference type="InterPro" id="IPR023365">
    <property type="entry name" value="Sortase_dom-sf"/>
</dbReference>
<protein>
    <recommendedName>
        <fullName evidence="5">Sortase</fullName>
    </recommendedName>
</protein>
<reference evidence="3 4" key="1">
    <citation type="journal article" date="2016" name="Nat. Commun.">
        <title>Thousands of microbial genomes shed light on interconnected biogeochemical processes in an aquifer system.</title>
        <authorList>
            <person name="Anantharaman K."/>
            <person name="Brown C.T."/>
            <person name="Hug L.A."/>
            <person name="Sharon I."/>
            <person name="Castelle C.J."/>
            <person name="Probst A.J."/>
            <person name="Thomas B.C."/>
            <person name="Singh A."/>
            <person name="Wilkins M.J."/>
            <person name="Karaoz U."/>
            <person name="Brodie E.L."/>
            <person name="Williams K.H."/>
            <person name="Hubbard S.S."/>
            <person name="Banfield J.F."/>
        </authorList>
    </citation>
    <scope>NUCLEOTIDE SEQUENCE [LARGE SCALE GENOMIC DNA]</scope>
</reference>
<dbReference type="Gene3D" id="2.40.260.10">
    <property type="entry name" value="Sortase"/>
    <property type="match status" value="1"/>
</dbReference>
<evidence type="ECO:0000256" key="1">
    <source>
        <dbReference type="ARBA" id="ARBA00022801"/>
    </source>
</evidence>
<evidence type="ECO:0000313" key="4">
    <source>
        <dbReference type="Proteomes" id="UP000178935"/>
    </source>
</evidence>
<evidence type="ECO:0000313" key="3">
    <source>
        <dbReference type="EMBL" id="OGZ89666.1"/>
    </source>
</evidence>
<evidence type="ECO:0000256" key="2">
    <source>
        <dbReference type="SAM" id="Phobius"/>
    </source>
</evidence>
<evidence type="ECO:0008006" key="5">
    <source>
        <dbReference type="Google" id="ProtNLM"/>
    </source>
</evidence>
<keyword evidence="2" id="KW-0472">Membrane</keyword>
<feature type="transmembrane region" description="Helical" evidence="2">
    <location>
        <begin position="12"/>
        <end position="33"/>
    </location>
</feature>
<dbReference type="GO" id="GO:0016787">
    <property type="term" value="F:hydrolase activity"/>
    <property type="evidence" value="ECO:0007669"/>
    <property type="project" value="UniProtKB-KW"/>
</dbReference>
<organism evidence="3 4">
    <name type="scientific">Candidatus Staskawiczbacteria bacterium RIFOXYD1_FULL_32_13</name>
    <dbReference type="NCBI Taxonomy" id="1802234"/>
    <lineage>
        <taxon>Bacteria</taxon>
        <taxon>Candidatus Staskawicziibacteriota</taxon>
    </lineage>
</organism>
<dbReference type="AlphaFoldDB" id="A0A1G2JR94"/>
<accession>A0A1G2JR94</accession>
<keyword evidence="2" id="KW-0812">Transmembrane</keyword>
<gene>
    <name evidence="3" type="ORF">A2561_00505</name>
</gene>
<name>A0A1G2JR94_9BACT</name>
<dbReference type="SUPFAM" id="SSF63817">
    <property type="entry name" value="Sortase"/>
    <property type="match status" value="1"/>
</dbReference>
<dbReference type="Pfam" id="PF04203">
    <property type="entry name" value="Sortase"/>
    <property type="match status" value="1"/>
</dbReference>
<sequence>MNKTDFKKTAKIFVFLYLIGYMIFNWQDISWIFNYNAIGGLTYDFLNPYSGKDVLADYYKNDVLPTPTIVEPTANINVNVKEKIVVLNVKSEYSEKENILEIPAISLQTEIVFPQTKDVNALYKYLDSGVIYYPDSVLPTAVGEITILGHSAPPGWPNIKHDTVFSNLDKLNIGDEIYLNLNNKKYIYTIKDKKIINKGQEIEKSLTNETNVIMLVSCYPPGKDFKRIVVFGEILLNN</sequence>
<keyword evidence="1" id="KW-0378">Hydrolase</keyword>
<dbReference type="NCBIfam" id="TIGR01076">
    <property type="entry name" value="sortase_fam"/>
    <property type="match status" value="1"/>
</dbReference>
<proteinExistence type="predicted"/>
<dbReference type="EMBL" id="MHPU01000004">
    <property type="protein sequence ID" value="OGZ89666.1"/>
    <property type="molecule type" value="Genomic_DNA"/>
</dbReference>
<dbReference type="Proteomes" id="UP000178935">
    <property type="component" value="Unassembled WGS sequence"/>
</dbReference>
<comment type="caution">
    <text evidence="3">The sequence shown here is derived from an EMBL/GenBank/DDBJ whole genome shotgun (WGS) entry which is preliminary data.</text>
</comment>
<dbReference type="InterPro" id="IPR005754">
    <property type="entry name" value="Sortase"/>
</dbReference>
<keyword evidence="2" id="KW-1133">Transmembrane helix</keyword>